<evidence type="ECO:0000256" key="1">
    <source>
        <dbReference type="SAM" id="MobiDB-lite"/>
    </source>
</evidence>
<accession>W8BN28</accession>
<name>W8BN28_CERCA</name>
<feature type="transmembrane region" description="Helical" evidence="2">
    <location>
        <begin position="453"/>
        <end position="476"/>
    </location>
</feature>
<proteinExistence type="evidence at transcript level"/>
<evidence type="ECO:0000313" key="3">
    <source>
        <dbReference type="EMBL" id="JAB91079.1"/>
    </source>
</evidence>
<dbReference type="AlphaFoldDB" id="W8BN28"/>
<feature type="transmembrane region" description="Helical" evidence="2">
    <location>
        <begin position="54"/>
        <end position="77"/>
    </location>
</feature>
<protein>
    <recommendedName>
        <fullName evidence="4">Mucin-5AC</fullName>
    </recommendedName>
</protein>
<reference evidence="3" key="1">
    <citation type="submission" date="2013-07" db="EMBL/GenBank/DDBJ databases">
        <authorList>
            <person name="Geib S."/>
        </authorList>
    </citation>
    <scope>NUCLEOTIDE SEQUENCE</scope>
</reference>
<dbReference type="EMBL" id="GAMC01015476">
    <property type="protein sequence ID" value="JAB91079.1"/>
    <property type="molecule type" value="mRNA"/>
</dbReference>
<organism evidence="3">
    <name type="scientific">Ceratitis capitata</name>
    <name type="common">Mediterranean fruit fly</name>
    <name type="synonym">Tephritis capitata</name>
    <dbReference type="NCBI Taxonomy" id="7213"/>
    <lineage>
        <taxon>Eukaryota</taxon>
        <taxon>Metazoa</taxon>
        <taxon>Ecdysozoa</taxon>
        <taxon>Arthropoda</taxon>
        <taxon>Hexapoda</taxon>
        <taxon>Insecta</taxon>
        <taxon>Pterygota</taxon>
        <taxon>Neoptera</taxon>
        <taxon>Endopterygota</taxon>
        <taxon>Diptera</taxon>
        <taxon>Brachycera</taxon>
        <taxon>Muscomorpha</taxon>
        <taxon>Tephritoidea</taxon>
        <taxon>Tephritidae</taxon>
        <taxon>Ceratitis</taxon>
        <taxon>Ceratitis</taxon>
    </lineage>
</organism>
<feature type="region of interest" description="Disordered" evidence="1">
    <location>
        <begin position="163"/>
        <end position="221"/>
    </location>
</feature>
<evidence type="ECO:0000256" key="2">
    <source>
        <dbReference type="SAM" id="Phobius"/>
    </source>
</evidence>
<reference evidence="3" key="2">
    <citation type="journal article" date="2014" name="BMC Genomics">
        <title>A genomic perspective to assessing quality of mass-reared SIT flies used in Mediterranean fruit fly (Ceratitis capitata) eradication in California.</title>
        <authorList>
            <person name="Calla B."/>
            <person name="Hall B."/>
            <person name="Hou S."/>
            <person name="Geib S.M."/>
        </authorList>
    </citation>
    <scope>NUCLEOTIDE SEQUENCE</scope>
</reference>
<dbReference type="EMBL" id="GAMC01015477">
    <property type="protein sequence ID" value="JAB91078.1"/>
    <property type="molecule type" value="mRNA"/>
</dbReference>
<feature type="compositionally biased region" description="Low complexity" evidence="1">
    <location>
        <begin position="178"/>
        <end position="187"/>
    </location>
</feature>
<evidence type="ECO:0008006" key="4">
    <source>
        <dbReference type="Google" id="ProtNLM"/>
    </source>
</evidence>
<keyword evidence="2" id="KW-0812">Transmembrane</keyword>
<dbReference type="OrthoDB" id="7696636at2759"/>
<keyword evidence="2" id="KW-0472">Membrane</keyword>
<feature type="compositionally biased region" description="Polar residues" evidence="1">
    <location>
        <begin position="200"/>
        <end position="214"/>
    </location>
</feature>
<keyword evidence="2" id="KW-1133">Transmembrane helix</keyword>
<sequence length="515" mass="55134">MYKTVRHGENSLQYTILPQNDDFRIEGKLSSAGSNCASTPGRKGKARRQRRRSFFAYLGLIFICTVIVGAVLIPFLVSAECLPNPTEWFLKTKAALTHGGSINGPHRNGGGPRRVLENGAGAQHQPLHSSAAAAVSVGQKVEIINSDGVEKIILRVNRTQTQQKLNETKARPVGYTSEQEQQPPAEEAPLRPVTDEPATLTPTLNSGTQRTQGKVATPQPAMSEVNNLVTEVRFESVDKVASLQAGAPTIVVTTTQRTPLYTQNDNQMISNGNAELATNSSELQIPARIAQVSATAVIRPTTSFSTTSIYSPHAPAAASNSAAAPAAANVNAISNQNLSVPAMPTITTRIMQLPLLKSAAKKPIMPPVLVRTNSEAASAKQANNNVAIDGVGDGVFANTGAESSAHDDTLDTPTKVNMADVEEAKNADWIQSHWPYIDPSTYFQWTGYKEDSVLLPALLGFALTGMILIIAICLIARNKRAIVSSVRKRKRNDVEEAGADDNTTLLTTANLSDED</sequence>